<proteinExistence type="predicted"/>
<protein>
    <submittedName>
        <fullName evidence="2">Uncharacterized protein LOC142162131</fullName>
    </submittedName>
</protein>
<keyword evidence="1" id="KW-1185">Reference proteome</keyword>
<dbReference type="Proteomes" id="UP000790787">
    <property type="component" value="Chromosome 7"/>
</dbReference>
<gene>
    <name evidence="2" type="primary">LOC142162131</name>
</gene>
<dbReference type="RefSeq" id="XP_075074545.1">
    <property type="nucleotide sequence ID" value="XM_075218444.1"/>
</dbReference>
<organism evidence="1 2">
    <name type="scientific">Nicotiana tabacum</name>
    <name type="common">Common tobacco</name>
    <dbReference type="NCBI Taxonomy" id="4097"/>
    <lineage>
        <taxon>Eukaryota</taxon>
        <taxon>Viridiplantae</taxon>
        <taxon>Streptophyta</taxon>
        <taxon>Embryophyta</taxon>
        <taxon>Tracheophyta</taxon>
        <taxon>Spermatophyta</taxon>
        <taxon>Magnoliopsida</taxon>
        <taxon>eudicotyledons</taxon>
        <taxon>Gunneridae</taxon>
        <taxon>Pentapetalae</taxon>
        <taxon>asterids</taxon>
        <taxon>lamiids</taxon>
        <taxon>Solanales</taxon>
        <taxon>Solanaceae</taxon>
        <taxon>Nicotianoideae</taxon>
        <taxon>Nicotianeae</taxon>
        <taxon>Nicotiana</taxon>
    </lineage>
</organism>
<reference evidence="1" key="1">
    <citation type="journal article" date="2014" name="Nat. Commun.">
        <title>The tobacco genome sequence and its comparison with those of tomato and potato.</title>
        <authorList>
            <person name="Sierro N."/>
            <person name="Battey J.N."/>
            <person name="Ouadi S."/>
            <person name="Bakaher N."/>
            <person name="Bovet L."/>
            <person name="Willig A."/>
            <person name="Goepfert S."/>
            <person name="Peitsch M.C."/>
            <person name="Ivanov N.V."/>
        </authorList>
    </citation>
    <scope>NUCLEOTIDE SEQUENCE [LARGE SCALE GENOMIC DNA]</scope>
</reference>
<evidence type="ECO:0000313" key="1">
    <source>
        <dbReference type="Proteomes" id="UP000790787"/>
    </source>
</evidence>
<evidence type="ECO:0000313" key="2">
    <source>
        <dbReference type="RefSeq" id="XP_075074545.1"/>
    </source>
</evidence>
<accession>A0AC58RPB2</accession>
<reference evidence="2" key="2">
    <citation type="submission" date="2025-08" db="UniProtKB">
        <authorList>
            <consortium name="RefSeq"/>
        </authorList>
    </citation>
    <scope>IDENTIFICATION</scope>
    <source>
        <tissue evidence="2">Leaf</tissue>
    </source>
</reference>
<name>A0AC58RPB2_TOBAC</name>
<sequence length="545" mass="62181">MVISANKKLGYLEQGIVELEGKFLKRVEDCQKAEGIECGHLARAYMLLGLHELGKLFDGAKDVESGEVLNDLLQVSGLDRSWQRPTGVKAKLIDSKASKGIRHNINFGDLNILYRISMDYGDKIWVNLLRWTNEYIGGVNNFLDKAFERAAQGNEILCPCKKCINLYWHYRNVVEDHLVVHGFVDGYTKWVFHGEDFSSRNTPSPRNDDEGSNMRDDIDGMLHDTFRNIEGQAGDEDRAGERQSEEARKFFKLLEEGKQELYPGCENFSKLSFTIRLYLLKSLHGLSNVAFSDLLELIKEAFPFAQVPESLNKAKNMIKYLGLHYEKIYACPNDCMLFWKENEKADNCSICGSSRWKNAGPLTNASSKISTKILRYFPLKPSLQRIFMCPETAVMMRWHANERLNDGNITHPADGEAWKDFDSLHPYFSSDPRNVRKGLSSDGPLSTGNDIDVYLQPLIKELKELWEMGIDTFDADGALRGNWHAPLAIMTHALNISNIVSRCVTWDKKSFDGKEEHRLAPTPLTGEEVFEELIEFNNIFGKWRL</sequence>